<evidence type="ECO:0000256" key="1">
    <source>
        <dbReference type="SAM" id="MobiDB-lite"/>
    </source>
</evidence>
<gene>
    <name evidence="2" type="ORF">ASPWEDRAFT_35933</name>
</gene>
<accession>A0A1L9RU34</accession>
<feature type="region of interest" description="Disordered" evidence="1">
    <location>
        <begin position="1"/>
        <end position="53"/>
    </location>
</feature>
<evidence type="ECO:0000313" key="3">
    <source>
        <dbReference type="Proteomes" id="UP000184383"/>
    </source>
</evidence>
<sequence>MPRQIHSRSNSHLTKHSTAKNPSNKPSIYPSSQATKPSIHRFCPKNPRSQDFV</sequence>
<feature type="compositionally biased region" description="Polar residues" evidence="1">
    <location>
        <begin position="19"/>
        <end position="36"/>
    </location>
</feature>
<dbReference type="GeneID" id="63750184"/>
<dbReference type="RefSeq" id="XP_040692003.1">
    <property type="nucleotide sequence ID" value="XM_040834336.1"/>
</dbReference>
<keyword evidence="3" id="KW-1185">Reference proteome</keyword>
<dbReference type="Proteomes" id="UP000184383">
    <property type="component" value="Unassembled WGS sequence"/>
</dbReference>
<name>A0A1L9RU34_ASPWE</name>
<evidence type="ECO:0000313" key="2">
    <source>
        <dbReference type="EMBL" id="OJJ38327.1"/>
    </source>
</evidence>
<dbReference type="AlphaFoldDB" id="A0A1L9RU34"/>
<proteinExistence type="predicted"/>
<organism evidence="2 3">
    <name type="scientific">Aspergillus wentii DTO 134E9</name>
    <dbReference type="NCBI Taxonomy" id="1073089"/>
    <lineage>
        <taxon>Eukaryota</taxon>
        <taxon>Fungi</taxon>
        <taxon>Dikarya</taxon>
        <taxon>Ascomycota</taxon>
        <taxon>Pezizomycotina</taxon>
        <taxon>Eurotiomycetes</taxon>
        <taxon>Eurotiomycetidae</taxon>
        <taxon>Eurotiales</taxon>
        <taxon>Aspergillaceae</taxon>
        <taxon>Aspergillus</taxon>
        <taxon>Aspergillus subgen. Cremei</taxon>
    </lineage>
</organism>
<protein>
    <submittedName>
        <fullName evidence="2">Uncharacterized protein</fullName>
    </submittedName>
</protein>
<dbReference type="VEuPathDB" id="FungiDB:ASPWEDRAFT_35933"/>
<dbReference type="EMBL" id="KV878210">
    <property type="protein sequence ID" value="OJJ38327.1"/>
    <property type="molecule type" value="Genomic_DNA"/>
</dbReference>
<reference evidence="3" key="1">
    <citation type="journal article" date="2017" name="Genome Biol.">
        <title>Comparative genomics reveals high biological diversity and specific adaptations in the industrially and medically important fungal genus Aspergillus.</title>
        <authorList>
            <person name="de Vries R.P."/>
            <person name="Riley R."/>
            <person name="Wiebenga A."/>
            <person name="Aguilar-Osorio G."/>
            <person name="Amillis S."/>
            <person name="Uchima C.A."/>
            <person name="Anderluh G."/>
            <person name="Asadollahi M."/>
            <person name="Askin M."/>
            <person name="Barry K."/>
            <person name="Battaglia E."/>
            <person name="Bayram O."/>
            <person name="Benocci T."/>
            <person name="Braus-Stromeyer S.A."/>
            <person name="Caldana C."/>
            <person name="Canovas D."/>
            <person name="Cerqueira G.C."/>
            <person name="Chen F."/>
            <person name="Chen W."/>
            <person name="Choi C."/>
            <person name="Clum A."/>
            <person name="Dos Santos R.A."/>
            <person name="Damasio A.R."/>
            <person name="Diallinas G."/>
            <person name="Emri T."/>
            <person name="Fekete E."/>
            <person name="Flipphi M."/>
            <person name="Freyberg S."/>
            <person name="Gallo A."/>
            <person name="Gournas C."/>
            <person name="Habgood R."/>
            <person name="Hainaut M."/>
            <person name="Harispe M.L."/>
            <person name="Henrissat B."/>
            <person name="Hilden K.S."/>
            <person name="Hope R."/>
            <person name="Hossain A."/>
            <person name="Karabika E."/>
            <person name="Karaffa L."/>
            <person name="Karanyi Z."/>
            <person name="Krasevec N."/>
            <person name="Kuo A."/>
            <person name="Kusch H."/>
            <person name="LaButti K."/>
            <person name="Lagendijk E.L."/>
            <person name="Lapidus A."/>
            <person name="Levasseur A."/>
            <person name="Lindquist E."/>
            <person name="Lipzen A."/>
            <person name="Logrieco A.F."/>
            <person name="MacCabe A."/>
            <person name="Maekelae M.R."/>
            <person name="Malavazi I."/>
            <person name="Melin P."/>
            <person name="Meyer V."/>
            <person name="Mielnichuk N."/>
            <person name="Miskei M."/>
            <person name="Molnar A.P."/>
            <person name="Mule G."/>
            <person name="Ngan C.Y."/>
            <person name="Orejas M."/>
            <person name="Orosz E."/>
            <person name="Ouedraogo J.P."/>
            <person name="Overkamp K.M."/>
            <person name="Park H.-S."/>
            <person name="Perrone G."/>
            <person name="Piumi F."/>
            <person name="Punt P.J."/>
            <person name="Ram A.F."/>
            <person name="Ramon A."/>
            <person name="Rauscher S."/>
            <person name="Record E."/>
            <person name="Riano-Pachon D.M."/>
            <person name="Robert V."/>
            <person name="Roehrig J."/>
            <person name="Ruller R."/>
            <person name="Salamov A."/>
            <person name="Salih N.S."/>
            <person name="Samson R.A."/>
            <person name="Sandor E."/>
            <person name="Sanguinetti M."/>
            <person name="Schuetze T."/>
            <person name="Sepcic K."/>
            <person name="Shelest E."/>
            <person name="Sherlock G."/>
            <person name="Sophianopoulou V."/>
            <person name="Squina F.M."/>
            <person name="Sun H."/>
            <person name="Susca A."/>
            <person name="Todd R.B."/>
            <person name="Tsang A."/>
            <person name="Unkles S.E."/>
            <person name="van de Wiele N."/>
            <person name="van Rossen-Uffink D."/>
            <person name="Oliveira J.V."/>
            <person name="Vesth T.C."/>
            <person name="Visser J."/>
            <person name="Yu J.-H."/>
            <person name="Zhou M."/>
            <person name="Andersen M.R."/>
            <person name="Archer D.B."/>
            <person name="Baker S.E."/>
            <person name="Benoit I."/>
            <person name="Brakhage A.A."/>
            <person name="Braus G.H."/>
            <person name="Fischer R."/>
            <person name="Frisvad J.C."/>
            <person name="Goldman G.H."/>
            <person name="Houbraken J."/>
            <person name="Oakley B."/>
            <person name="Pocsi I."/>
            <person name="Scazzocchio C."/>
            <person name="Seiboth B."/>
            <person name="vanKuyk P.A."/>
            <person name="Wortman J."/>
            <person name="Dyer P.S."/>
            <person name="Grigoriev I.V."/>
        </authorList>
    </citation>
    <scope>NUCLEOTIDE SEQUENCE [LARGE SCALE GENOMIC DNA]</scope>
    <source>
        <strain evidence="3">DTO 134E9</strain>
    </source>
</reference>